<proteinExistence type="predicted"/>
<evidence type="ECO:0000256" key="1">
    <source>
        <dbReference type="SAM" id="MobiDB-lite"/>
    </source>
</evidence>
<accession>A0A0J6G796</accession>
<gene>
    <name evidence="2" type="ORF">SAMN04489800_0774</name>
</gene>
<keyword evidence="3" id="KW-1185">Reference proteome</keyword>
<feature type="region of interest" description="Disordered" evidence="1">
    <location>
        <begin position="1"/>
        <end position="22"/>
    </location>
</feature>
<dbReference type="NCBIfam" id="NF046101">
    <property type="entry name" value="PA3496_fam"/>
    <property type="match status" value="1"/>
</dbReference>
<evidence type="ECO:0000313" key="2">
    <source>
        <dbReference type="EMBL" id="SEE42071.1"/>
    </source>
</evidence>
<dbReference type="EMBL" id="FNUD01000002">
    <property type="protein sequence ID" value="SEE42071.1"/>
    <property type="molecule type" value="Genomic_DNA"/>
</dbReference>
<dbReference type="Proteomes" id="UP000183613">
    <property type="component" value="Unassembled WGS sequence"/>
</dbReference>
<name>A0A0J6G796_PSEDM</name>
<protein>
    <submittedName>
        <fullName evidence="2">Uncharacterized protein</fullName>
    </submittedName>
</protein>
<dbReference type="InterPro" id="IPR058059">
    <property type="entry name" value="PA3496-like"/>
</dbReference>
<evidence type="ECO:0000313" key="3">
    <source>
        <dbReference type="Proteomes" id="UP000183613"/>
    </source>
</evidence>
<comment type="caution">
    <text evidence="2">The sequence shown here is derived from an EMBL/GenBank/DDBJ whole genome shotgun (WGS) entry which is preliminary data.</text>
</comment>
<organism evidence="2 3">
    <name type="scientific">Pseudomonas deceptionensis</name>
    <dbReference type="NCBI Taxonomy" id="882211"/>
    <lineage>
        <taxon>Bacteria</taxon>
        <taxon>Pseudomonadati</taxon>
        <taxon>Pseudomonadota</taxon>
        <taxon>Gammaproteobacteria</taxon>
        <taxon>Pseudomonadales</taxon>
        <taxon>Pseudomonadaceae</taxon>
        <taxon>Pseudomonas</taxon>
    </lineage>
</organism>
<dbReference type="OrthoDB" id="7019550at2"/>
<dbReference type="RefSeq" id="WP_048362252.1">
    <property type="nucleotide sequence ID" value="NZ_FNUD01000002.1"/>
</dbReference>
<reference evidence="2" key="1">
    <citation type="submission" date="2016-10" db="EMBL/GenBank/DDBJ databases">
        <authorList>
            <person name="Varghese N."/>
            <person name="Submissions S."/>
        </authorList>
    </citation>
    <scope>NUCLEOTIDE SEQUENCE [LARGE SCALE GENOMIC DNA]</scope>
    <source>
        <strain evidence="2">LMG 25555</strain>
    </source>
</reference>
<dbReference type="AlphaFoldDB" id="A0A0J6G796"/>
<sequence length="70" mass="8227">MAQPYEERNSAVKTRRQQEDQRRMAFRRAIEDHDNQRQLTLETADYPDLNAINYWQAAPASGRRSAQPAH</sequence>